<comment type="similarity">
    <text evidence="1">Belongs to the SorC transcriptional regulatory family.</text>
</comment>
<dbReference type="Pfam" id="PF04198">
    <property type="entry name" value="Sugar-bind"/>
    <property type="match status" value="1"/>
</dbReference>
<keyword evidence="8" id="KW-1185">Reference proteome</keyword>
<accession>A0ABU0YPI0</accession>
<comment type="caution">
    <text evidence="7">The sequence shown here is derived from an EMBL/GenBank/DDBJ whole genome shotgun (WGS) entry which is preliminary data.</text>
</comment>
<proteinExistence type="inferred from homology"/>
<dbReference type="InterPro" id="IPR037171">
    <property type="entry name" value="NagB/RpiA_transferase-like"/>
</dbReference>
<feature type="domain" description="RNA polymerase sigma-70 region 4" evidence="6">
    <location>
        <begin position="22"/>
        <end position="52"/>
    </location>
</feature>
<keyword evidence="2" id="KW-0805">Transcription regulation</keyword>
<evidence type="ECO:0000259" key="5">
    <source>
        <dbReference type="Pfam" id="PF04198"/>
    </source>
</evidence>
<gene>
    <name evidence="7" type="ORF">Q8A70_18225</name>
</gene>
<feature type="domain" description="Sugar-binding" evidence="5">
    <location>
        <begin position="63"/>
        <end position="315"/>
    </location>
</feature>
<dbReference type="EMBL" id="JAUYVI010000005">
    <property type="protein sequence ID" value="MDQ7249631.1"/>
    <property type="molecule type" value="Genomic_DNA"/>
</dbReference>
<name>A0ABU0YPI0_9PROT</name>
<dbReference type="InterPro" id="IPR036388">
    <property type="entry name" value="WH-like_DNA-bd_sf"/>
</dbReference>
<keyword evidence="3" id="KW-0238">DNA-binding</keyword>
<dbReference type="PANTHER" id="PTHR34294">
    <property type="entry name" value="TRANSCRIPTIONAL REGULATOR-RELATED"/>
    <property type="match status" value="1"/>
</dbReference>
<dbReference type="Gene3D" id="3.40.50.1360">
    <property type="match status" value="1"/>
</dbReference>
<organism evidence="7 8">
    <name type="scientific">Dongia sedimenti</name>
    <dbReference type="NCBI Taxonomy" id="3064282"/>
    <lineage>
        <taxon>Bacteria</taxon>
        <taxon>Pseudomonadati</taxon>
        <taxon>Pseudomonadota</taxon>
        <taxon>Alphaproteobacteria</taxon>
        <taxon>Rhodospirillales</taxon>
        <taxon>Dongiaceae</taxon>
        <taxon>Dongia</taxon>
    </lineage>
</organism>
<dbReference type="Gene3D" id="1.10.10.10">
    <property type="entry name" value="Winged helix-like DNA-binding domain superfamily/Winged helix DNA-binding domain"/>
    <property type="match status" value="1"/>
</dbReference>
<dbReference type="InterPro" id="IPR007324">
    <property type="entry name" value="Sugar-bd_dom_put"/>
</dbReference>
<evidence type="ECO:0000256" key="1">
    <source>
        <dbReference type="ARBA" id="ARBA00010466"/>
    </source>
</evidence>
<dbReference type="PANTHER" id="PTHR34294:SF1">
    <property type="entry name" value="TRANSCRIPTIONAL REGULATOR LSRR"/>
    <property type="match status" value="1"/>
</dbReference>
<evidence type="ECO:0000313" key="8">
    <source>
        <dbReference type="Proteomes" id="UP001230156"/>
    </source>
</evidence>
<evidence type="ECO:0000259" key="6">
    <source>
        <dbReference type="Pfam" id="PF04545"/>
    </source>
</evidence>
<dbReference type="Proteomes" id="UP001230156">
    <property type="component" value="Unassembled WGS sequence"/>
</dbReference>
<dbReference type="RefSeq" id="WP_379957793.1">
    <property type="nucleotide sequence ID" value="NZ_JAUYVI010000005.1"/>
</dbReference>
<dbReference type="InterPro" id="IPR013324">
    <property type="entry name" value="RNA_pol_sigma_r3/r4-like"/>
</dbReference>
<dbReference type="SUPFAM" id="SSF88659">
    <property type="entry name" value="Sigma3 and sigma4 domains of RNA polymerase sigma factors"/>
    <property type="match status" value="1"/>
</dbReference>
<evidence type="ECO:0000256" key="4">
    <source>
        <dbReference type="ARBA" id="ARBA00023163"/>
    </source>
</evidence>
<evidence type="ECO:0000256" key="3">
    <source>
        <dbReference type="ARBA" id="ARBA00023125"/>
    </source>
</evidence>
<evidence type="ECO:0000256" key="2">
    <source>
        <dbReference type="ARBA" id="ARBA00023015"/>
    </source>
</evidence>
<dbReference type="InterPro" id="IPR007630">
    <property type="entry name" value="RNA_pol_sigma70_r4"/>
</dbReference>
<dbReference type="SUPFAM" id="SSF100950">
    <property type="entry name" value="NagB/RpiA/CoA transferase-like"/>
    <property type="match status" value="1"/>
</dbReference>
<reference evidence="8" key="1">
    <citation type="submission" date="2023-08" db="EMBL/GenBank/DDBJ databases">
        <title>Rhodospirillaceae gen. nov., a novel taxon isolated from the Yangtze River Yuezi River estuary sludge.</title>
        <authorList>
            <person name="Ruan L."/>
        </authorList>
    </citation>
    <scope>NUCLEOTIDE SEQUENCE [LARGE SCALE GENOMIC DNA]</scope>
    <source>
        <strain evidence="8">R-7</strain>
    </source>
</reference>
<evidence type="ECO:0000313" key="7">
    <source>
        <dbReference type="EMBL" id="MDQ7249631.1"/>
    </source>
</evidence>
<dbReference type="Pfam" id="PF04545">
    <property type="entry name" value="Sigma70_r4"/>
    <property type="match status" value="1"/>
</dbReference>
<protein>
    <submittedName>
        <fullName evidence="7">Sugar-binding domain-containing protein</fullName>
    </submittedName>
</protein>
<sequence length="317" mass="33521">MPIAAGADELDPEIAARVCWHYFKEGQTQEEVAQRLGFTRKRVNRIISQALATGFVQITIDSRYGACAELEAQLKARFGLRLVKVVPAPAPDIDVRTVVGAAAGQYISEALGPSDTIGITWGGTIGAAAQNLRRRTGGNTVVSLIGGLATSGPINPYDNAAAFARALGATCRYVTAPMFADSPQLRDALIRSTPVREILDQVRFIDRALLSAIDLTSHSKALVYGAISADTWRSLRNAGVVGDIAGQYLDAKGRPVSHPIVERVIAADLEQLRSIGELVLAAGGAHKAPIIRAGILAGLAHVLITDEAAAQMLLEAD</sequence>
<dbReference type="InterPro" id="IPR051054">
    <property type="entry name" value="SorC_transcr_regulators"/>
</dbReference>
<keyword evidence="4" id="KW-0804">Transcription</keyword>